<proteinExistence type="predicted"/>
<dbReference type="CDD" id="cd00143">
    <property type="entry name" value="PP2Cc"/>
    <property type="match status" value="1"/>
</dbReference>
<dbReference type="Pfam" id="PF13672">
    <property type="entry name" value="PP2C_2"/>
    <property type="match status" value="1"/>
</dbReference>
<dbReference type="Proteomes" id="UP000595197">
    <property type="component" value="Chromosome"/>
</dbReference>
<dbReference type="SUPFAM" id="SSF81606">
    <property type="entry name" value="PP2C-like"/>
    <property type="match status" value="1"/>
</dbReference>
<dbReference type="EMBL" id="CP067420">
    <property type="protein sequence ID" value="QQP91925.1"/>
    <property type="molecule type" value="Genomic_DNA"/>
</dbReference>
<dbReference type="Gene3D" id="3.60.40.10">
    <property type="entry name" value="PPM-type phosphatase domain"/>
    <property type="match status" value="1"/>
</dbReference>
<sequence length="253" mass="27500">MTGNRPRSVQYAGLTDVGRVRSQNEDSFQIDPDLGLVLVADGMGGHIGGDVASRTAIEAVNDFILEYEPVPDGLDRTETEGSIEIVRTAVHRANQRIVGLNHERGLPDNRGMGTTIVGFWLPSGLSPAIVFHVGDSRLYRLRDGRLDQITHDHSLYQAWVDAGRSGAPPNRNIIMRALGVADDAEADVSVEETRAGDIFLLCSDGLNGMVPDDTIIDILIEPLPLEEACRRLVEEANAHGGRDNVTVALVRFD</sequence>
<dbReference type="InterPro" id="IPR015655">
    <property type="entry name" value="PP2C"/>
</dbReference>
<dbReference type="InterPro" id="IPR036457">
    <property type="entry name" value="PPM-type-like_dom_sf"/>
</dbReference>
<dbReference type="RefSeq" id="WP_201080348.1">
    <property type="nucleotide sequence ID" value="NZ_CP067420.1"/>
</dbReference>
<evidence type="ECO:0000313" key="2">
    <source>
        <dbReference type="EMBL" id="QQP91925.1"/>
    </source>
</evidence>
<protein>
    <submittedName>
        <fullName evidence="2">Serine/threonine-protein phosphatase</fullName>
    </submittedName>
</protein>
<name>A0ABX7BDV4_9PROT</name>
<dbReference type="InterPro" id="IPR001932">
    <property type="entry name" value="PPM-type_phosphatase-like_dom"/>
</dbReference>
<gene>
    <name evidence="2" type="ORF">IGS68_12265</name>
</gene>
<evidence type="ECO:0000313" key="3">
    <source>
        <dbReference type="Proteomes" id="UP000595197"/>
    </source>
</evidence>
<accession>A0ABX7BDV4</accession>
<reference evidence="2" key="1">
    <citation type="submission" date="2021-02" db="EMBL/GenBank/DDBJ databases">
        <title>Skermanella TT6 skin isolate.</title>
        <authorList>
            <person name="Lee K."/>
            <person name="Ganzorig M."/>
        </authorList>
    </citation>
    <scope>NUCLEOTIDE SEQUENCE</scope>
    <source>
        <strain evidence="2">TT6</strain>
    </source>
</reference>
<dbReference type="PANTHER" id="PTHR47992">
    <property type="entry name" value="PROTEIN PHOSPHATASE"/>
    <property type="match status" value="1"/>
</dbReference>
<feature type="domain" description="PPM-type phosphatase" evidence="1">
    <location>
        <begin position="8"/>
        <end position="252"/>
    </location>
</feature>
<dbReference type="PROSITE" id="PS51746">
    <property type="entry name" value="PPM_2"/>
    <property type="match status" value="1"/>
</dbReference>
<dbReference type="SMART" id="SM00332">
    <property type="entry name" value="PP2Cc"/>
    <property type="match status" value="1"/>
</dbReference>
<keyword evidence="3" id="KW-1185">Reference proteome</keyword>
<organism evidence="2 3">
    <name type="scientific">Skermanella cutis</name>
    <dbReference type="NCBI Taxonomy" id="2775420"/>
    <lineage>
        <taxon>Bacteria</taxon>
        <taxon>Pseudomonadati</taxon>
        <taxon>Pseudomonadota</taxon>
        <taxon>Alphaproteobacteria</taxon>
        <taxon>Rhodospirillales</taxon>
        <taxon>Azospirillaceae</taxon>
        <taxon>Skermanella</taxon>
    </lineage>
</organism>
<dbReference type="SMART" id="SM00331">
    <property type="entry name" value="PP2C_SIG"/>
    <property type="match status" value="1"/>
</dbReference>
<evidence type="ECO:0000259" key="1">
    <source>
        <dbReference type="PROSITE" id="PS51746"/>
    </source>
</evidence>